<dbReference type="Proteomes" id="UP000236752">
    <property type="component" value="Unassembled WGS sequence"/>
</dbReference>
<proteinExistence type="predicted"/>
<dbReference type="InterPro" id="IPR021760">
    <property type="entry name" value="RepC_C"/>
</dbReference>
<dbReference type="InterPro" id="IPR036388">
    <property type="entry name" value="WH-like_DNA-bd_sf"/>
</dbReference>
<gene>
    <name evidence="4" type="ORF">SAMN04488045_3709</name>
</gene>
<keyword evidence="5" id="KW-1185">Reference proteome</keyword>
<dbReference type="Pfam" id="PF11800">
    <property type="entry name" value="RP-C_C"/>
    <property type="match status" value="1"/>
</dbReference>
<organism evidence="4 5">
    <name type="scientific">Thalassococcus halodurans</name>
    <dbReference type="NCBI Taxonomy" id="373675"/>
    <lineage>
        <taxon>Bacteria</taxon>
        <taxon>Pseudomonadati</taxon>
        <taxon>Pseudomonadota</taxon>
        <taxon>Alphaproteobacteria</taxon>
        <taxon>Rhodobacterales</taxon>
        <taxon>Roseobacteraceae</taxon>
        <taxon>Thalassococcus</taxon>
    </lineage>
</organism>
<dbReference type="InterPro" id="IPR047611">
    <property type="entry name" value="RepABC_RepC"/>
</dbReference>
<sequence>MGKIDTIPLGMTEVTRAQNGEAMRTPCPNTGWRKASLAVRESDTYADAGEHMDVPKQRAMLAVKRVGVQIGLKASDVMLLDTLAAFSQPQDWTHGQRAIVWPSNALLMEHTGFSLSALKRHVNRLAAAGVIAFKDSPNGKRWGHRDARGEIVEAYGFDLSPLAARTAEFEALHEDLQQERAEYQTLKRHITITRRLIRARLEAAVQERIKGPWADLSAAFDELLTHLPTRKTNTEKLRRIAGLFDQLKSRIERLFDTEMDTKTSKNEPHLQTTNKLESVKSNVGDSCDTKETTAQKPNDGNCKEAAKIDLATIAQACPDFTSWAKNLGLSLRDWADLHRMAGQLAPMIGIPQKSWDTAQAYMGPQAAAIAVALVFEKHTSGEVKSPAGYLRGMIAKSRVGELHLERSCYGRLKALAA</sequence>
<evidence type="ECO:0000313" key="4">
    <source>
        <dbReference type="EMBL" id="SEG62932.1"/>
    </source>
</evidence>
<evidence type="ECO:0000259" key="3">
    <source>
        <dbReference type="Pfam" id="PF11800"/>
    </source>
</evidence>
<evidence type="ECO:0000256" key="1">
    <source>
        <dbReference type="SAM" id="MobiDB-lite"/>
    </source>
</evidence>
<protein>
    <submittedName>
        <fullName evidence="4">Replication initiation protein RepC</fullName>
    </submittedName>
</protein>
<dbReference type="Pfam" id="PF03428">
    <property type="entry name" value="RP-C"/>
    <property type="match status" value="1"/>
</dbReference>
<name>A0A1H6BQM4_9RHOB</name>
<dbReference type="AlphaFoldDB" id="A0A1H6BQM4"/>
<feature type="region of interest" description="Disordered" evidence="1">
    <location>
        <begin position="280"/>
        <end position="300"/>
    </location>
</feature>
<accession>A0A1H6BQM4</accession>
<evidence type="ECO:0000259" key="2">
    <source>
        <dbReference type="Pfam" id="PF03428"/>
    </source>
</evidence>
<dbReference type="EMBL" id="FNUZ01000008">
    <property type="protein sequence ID" value="SEG62932.1"/>
    <property type="molecule type" value="Genomic_DNA"/>
</dbReference>
<dbReference type="NCBIfam" id="NF040974">
    <property type="entry name" value="RepABC_RepC"/>
    <property type="match status" value="1"/>
</dbReference>
<feature type="domain" description="Plasmid replication protein C N-terminal" evidence="2">
    <location>
        <begin position="33"/>
        <end position="204"/>
    </location>
</feature>
<dbReference type="InterPro" id="IPR005090">
    <property type="entry name" value="RepC_N"/>
</dbReference>
<feature type="domain" description="Plasmid replication protein C C-terminal" evidence="3">
    <location>
        <begin position="310"/>
        <end position="413"/>
    </location>
</feature>
<evidence type="ECO:0000313" key="5">
    <source>
        <dbReference type="Proteomes" id="UP000236752"/>
    </source>
</evidence>
<reference evidence="4 5" key="1">
    <citation type="submission" date="2016-10" db="EMBL/GenBank/DDBJ databases">
        <authorList>
            <person name="de Groot N.N."/>
        </authorList>
    </citation>
    <scope>NUCLEOTIDE SEQUENCE [LARGE SCALE GENOMIC DNA]</scope>
    <source>
        <strain evidence="4 5">DSM 26915</strain>
    </source>
</reference>
<dbReference type="Gene3D" id="1.10.10.10">
    <property type="entry name" value="Winged helix-like DNA-binding domain superfamily/Winged helix DNA-binding domain"/>
    <property type="match status" value="1"/>
</dbReference>
<dbReference type="RefSeq" id="WP_234994828.1">
    <property type="nucleotide sequence ID" value="NZ_FNUZ01000008.1"/>
</dbReference>